<dbReference type="EMBL" id="KJ081346">
    <property type="protein sequence ID" value="AHJ87143.1"/>
    <property type="molecule type" value="Genomic_DNA"/>
</dbReference>
<keyword evidence="1" id="KW-0472">Membrane</keyword>
<dbReference type="OrthoDB" id="28655at10239"/>
<evidence type="ECO:0000256" key="1">
    <source>
        <dbReference type="SAM" id="Phobius"/>
    </source>
</evidence>
<sequence>MNASKILIGLVVSVVLFLLFMFVVLFVPWAFPFIVILMIVFGAMAGWEHAKRNNDRH</sequence>
<keyword evidence="1" id="KW-1133">Transmembrane helix</keyword>
<dbReference type="KEGG" id="vg:24723369"/>
<protein>
    <submittedName>
        <fullName evidence="2">Putative membrane protein</fullName>
    </submittedName>
</protein>
<feature type="transmembrane region" description="Helical" evidence="1">
    <location>
        <begin position="33"/>
        <end position="50"/>
    </location>
</feature>
<keyword evidence="3" id="KW-1185">Reference proteome</keyword>
<reference evidence="2 3" key="2">
    <citation type="journal article" date="2015" name="Arch. Virol.">
        <title>Complete genome sequence analysis and identification of putative metallo-beta-lactamase and SpoIIIE homologs in Bacillus cereus group phage BCP8-2, a new member of the proposed Bastille-like group.</title>
        <authorList>
            <person name="Asare P.T."/>
            <person name="Bandara N."/>
            <person name="Jeong T.Y."/>
            <person name="Ryu S."/>
            <person name="Klumpp J."/>
            <person name="Kim K.P."/>
        </authorList>
    </citation>
    <scope>NUCLEOTIDE SEQUENCE [LARGE SCALE GENOMIC DNA]</scope>
    <source>
        <strain evidence="2">BCP8-2</strain>
    </source>
</reference>
<evidence type="ECO:0000313" key="3">
    <source>
        <dbReference type="Proteomes" id="UP000033014"/>
    </source>
</evidence>
<evidence type="ECO:0000313" key="2">
    <source>
        <dbReference type="EMBL" id="AHJ87143.1"/>
    </source>
</evidence>
<accession>A0A0E3D9S7</accession>
<name>A0A0E3D9S7_9CAUD</name>
<dbReference type="Proteomes" id="UP000033014">
    <property type="component" value="Segment"/>
</dbReference>
<proteinExistence type="predicted"/>
<organism evidence="2 3">
    <name type="scientific">Bacillus phage BCP8-2</name>
    <dbReference type="NCBI Taxonomy" id="1129192"/>
    <lineage>
        <taxon>Viruses</taxon>
        <taxon>Duplodnaviria</taxon>
        <taxon>Heunggongvirae</taxon>
        <taxon>Uroviricota</taxon>
        <taxon>Caudoviricetes</taxon>
        <taxon>Herelleviridae</taxon>
        <taxon>Bastillevirinae</taxon>
        <taxon>Caeruleovirus</taxon>
        <taxon>Caeruleovirus BCP82</taxon>
    </lineage>
</organism>
<dbReference type="GeneID" id="24723369"/>
<reference evidence="3" key="1">
    <citation type="submission" date="2014-01" db="EMBL/GenBank/DDBJ databases">
        <title>Genomic and Proteomic Analysis of Broad Host Range Virulent Bacillus Group Phage BCP8-2 Leading To the Creation of New Genus within Myoviruses.</title>
        <authorList>
            <person name="Bandara N."/>
            <person name="Asare P.T."/>
            <person name="Kim K.P."/>
        </authorList>
    </citation>
    <scope>NUCLEOTIDE SEQUENCE [LARGE SCALE GENOMIC DNA]</scope>
</reference>
<feature type="transmembrane region" description="Helical" evidence="1">
    <location>
        <begin position="7"/>
        <end position="27"/>
    </location>
</feature>
<keyword evidence="1" id="KW-0812">Transmembrane</keyword>
<gene>
    <name evidence="2" type="ORF">BCP8-2_105</name>
</gene>
<dbReference type="RefSeq" id="YP_009149666.1">
    <property type="nucleotide sequence ID" value="NC_027355.1"/>
</dbReference>